<proteinExistence type="predicted"/>
<feature type="compositionally biased region" description="Low complexity" evidence="1">
    <location>
        <begin position="308"/>
        <end position="319"/>
    </location>
</feature>
<dbReference type="EMBL" id="CVQH01012336">
    <property type="protein sequence ID" value="CRK21213.1"/>
    <property type="molecule type" value="Genomic_DNA"/>
</dbReference>
<dbReference type="Proteomes" id="UP000044602">
    <property type="component" value="Unassembled WGS sequence"/>
</dbReference>
<evidence type="ECO:0000256" key="1">
    <source>
        <dbReference type="SAM" id="MobiDB-lite"/>
    </source>
</evidence>
<protein>
    <submittedName>
        <fullName evidence="2">Uncharacterized protein</fullName>
    </submittedName>
</protein>
<feature type="non-terminal residue" evidence="2">
    <location>
        <position position="640"/>
    </location>
</feature>
<feature type="region of interest" description="Disordered" evidence="1">
    <location>
        <begin position="460"/>
        <end position="504"/>
    </location>
</feature>
<feature type="compositionally biased region" description="Polar residues" evidence="1">
    <location>
        <begin position="18"/>
        <end position="29"/>
    </location>
</feature>
<feature type="compositionally biased region" description="Basic residues" evidence="1">
    <location>
        <begin position="197"/>
        <end position="207"/>
    </location>
</feature>
<organism evidence="2 3">
    <name type="scientific">Verticillium longisporum</name>
    <name type="common">Verticillium dahliae var. longisporum</name>
    <dbReference type="NCBI Taxonomy" id="100787"/>
    <lineage>
        <taxon>Eukaryota</taxon>
        <taxon>Fungi</taxon>
        <taxon>Dikarya</taxon>
        <taxon>Ascomycota</taxon>
        <taxon>Pezizomycotina</taxon>
        <taxon>Sordariomycetes</taxon>
        <taxon>Hypocreomycetidae</taxon>
        <taxon>Glomerellales</taxon>
        <taxon>Plectosphaerellaceae</taxon>
        <taxon>Verticillium</taxon>
    </lineage>
</organism>
<reference evidence="2 3" key="1">
    <citation type="submission" date="2015-05" db="EMBL/GenBank/DDBJ databases">
        <authorList>
            <person name="Wang D.B."/>
            <person name="Wang M."/>
        </authorList>
    </citation>
    <scope>NUCLEOTIDE SEQUENCE [LARGE SCALE GENOMIC DNA]</scope>
    <source>
        <strain evidence="2">VL1</strain>
    </source>
</reference>
<feature type="region of interest" description="Disordered" evidence="1">
    <location>
        <begin position="173"/>
        <end position="210"/>
    </location>
</feature>
<keyword evidence="3" id="KW-1185">Reference proteome</keyword>
<sequence>MADPAPPRRRFVPVPIETTFQSVRSQAPKTQPGGHTDELTPEPSPREQSPDPVVFQPGKRRFAPQLIETSRRTRRVGDTGPATKPADKTDITPYTNHIYVQRNKSRRKPHDQSSHNQTVLHKGARRESEDENAGNYVLEWAAKEAERQMHEDALAAFPNSRAREGGAAHFYFRESSGDDSLSSSTSPVPLREQPKALHGRQPRAARRKSSDLGYWHKHMQEHAEKVAAERGDTMHDADVDGDLDGDVDMDDSELDNMVLDSPPDPMWTTDSRKRSQPGAARGPIGETYMPLVGSTTTVLQETKTAQVGPAGASSSSATGRPIGESHMPLVPPSVSGIPATPRPAHLPFVKPSQIPPETGFRNVAGGFVPRPFGRAAQEDANLRRMRSAASPPMLGKELTFRRCPSPKLTKLEPNHPFKEVEFMEDINRDATGGGGLWRGYCYKDSRNSTNIVQAELQPPTVMRTPMPSTPGDPFAQAFGRGSMSDEPESSSQSSPPAPPEHRLRSGEAKGLHMLHGLEEKLKREKANVEREDRIHSEFNDAFITQVYNYLSLGYPAMARNFDQELSKFAKVSIADLRVDDASQMAHGHVVEAAQVPEDRRCPRWRALKVYILEWAHQHPNLDTLDPLAWGVRERRGSWAI</sequence>
<gene>
    <name evidence="2" type="ORF">BN1708_013043</name>
</gene>
<feature type="region of interest" description="Disordered" evidence="1">
    <location>
        <begin position="1"/>
        <end position="132"/>
    </location>
</feature>
<feature type="region of interest" description="Disordered" evidence="1">
    <location>
        <begin position="257"/>
        <end position="289"/>
    </location>
</feature>
<dbReference type="AlphaFoldDB" id="A0A0G4LGQ1"/>
<feature type="region of interest" description="Disordered" evidence="1">
    <location>
        <begin position="303"/>
        <end position="324"/>
    </location>
</feature>
<accession>A0A0G4LGQ1</accession>
<evidence type="ECO:0000313" key="2">
    <source>
        <dbReference type="EMBL" id="CRK21213.1"/>
    </source>
</evidence>
<name>A0A0G4LGQ1_VERLO</name>
<evidence type="ECO:0000313" key="3">
    <source>
        <dbReference type="Proteomes" id="UP000044602"/>
    </source>
</evidence>
<dbReference type="STRING" id="100787.A0A0G4LGQ1"/>